<dbReference type="Proteomes" id="UP001189624">
    <property type="component" value="Chromosome 10"/>
</dbReference>
<keyword evidence="2" id="KW-1185">Reference proteome</keyword>
<dbReference type="AlphaFoldDB" id="A0AA87B6N4"/>
<proteinExistence type="predicted"/>
<reference evidence="1" key="1">
    <citation type="submission" date="2023-10" db="EMBL/GenBank/DDBJ databases">
        <authorList>
            <person name="Domelevo Entfellner J.-B."/>
        </authorList>
    </citation>
    <scope>NUCLEOTIDE SEQUENCE</scope>
</reference>
<dbReference type="Gramene" id="rna-AYBTSS11_LOCUS29202">
    <property type="protein sequence ID" value="CAJ1977056.1"/>
    <property type="gene ID" value="gene-AYBTSS11_LOCUS29202"/>
</dbReference>
<gene>
    <name evidence="1" type="ORF">AYBTSS11_LOCUS29202</name>
</gene>
<dbReference type="EMBL" id="OY731407">
    <property type="protein sequence ID" value="CAJ1977056.1"/>
    <property type="molecule type" value="Genomic_DNA"/>
</dbReference>
<name>A0AA87B6N4_9FABA</name>
<evidence type="ECO:0000313" key="1">
    <source>
        <dbReference type="EMBL" id="CAJ1977056.1"/>
    </source>
</evidence>
<evidence type="ECO:0000313" key="2">
    <source>
        <dbReference type="Proteomes" id="UP001189624"/>
    </source>
</evidence>
<sequence>MTYITSSCIDSMPFVSNTTGKTKCLVKPAASNTNVIKLLDSAPSSLRYVSMQVVQVQVQCDKILRLLFAVMLWHKREEMDPDREFPSKFKRTTFDDNLGKPPLRLLEVNQAGG</sequence>
<protein>
    <submittedName>
        <fullName evidence="1">Uncharacterized protein</fullName>
    </submittedName>
</protein>
<organism evidence="1 2">
    <name type="scientific">Sphenostylis stenocarpa</name>
    <dbReference type="NCBI Taxonomy" id="92480"/>
    <lineage>
        <taxon>Eukaryota</taxon>
        <taxon>Viridiplantae</taxon>
        <taxon>Streptophyta</taxon>
        <taxon>Embryophyta</taxon>
        <taxon>Tracheophyta</taxon>
        <taxon>Spermatophyta</taxon>
        <taxon>Magnoliopsida</taxon>
        <taxon>eudicotyledons</taxon>
        <taxon>Gunneridae</taxon>
        <taxon>Pentapetalae</taxon>
        <taxon>rosids</taxon>
        <taxon>fabids</taxon>
        <taxon>Fabales</taxon>
        <taxon>Fabaceae</taxon>
        <taxon>Papilionoideae</taxon>
        <taxon>50 kb inversion clade</taxon>
        <taxon>NPAAA clade</taxon>
        <taxon>indigoferoid/millettioid clade</taxon>
        <taxon>Phaseoleae</taxon>
        <taxon>Sphenostylis</taxon>
    </lineage>
</organism>
<accession>A0AA87B6N4</accession>